<evidence type="ECO:0000256" key="4">
    <source>
        <dbReference type="ARBA" id="ARBA00022989"/>
    </source>
</evidence>
<dbReference type="Proteomes" id="UP000316330">
    <property type="component" value="Unassembled WGS sequence"/>
</dbReference>
<dbReference type="Gene3D" id="3.30.70.120">
    <property type="match status" value="1"/>
</dbReference>
<dbReference type="GO" id="GO:0005886">
    <property type="term" value="C:plasma membrane"/>
    <property type="evidence" value="ECO:0007669"/>
    <property type="project" value="UniProtKB-SubCell"/>
</dbReference>
<keyword evidence="3 6" id="KW-0812">Transmembrane</keyword>
<evidence type="ECO:0000313" key="8">
    <source>
        <dbReference type="EMBL" id="TVY04591.1"/>
    </source>
</evidence>
<evidence type="ECO:0000256" key="3">
    <source>
        <dbReference type="ARBA" id="ARBA00022692"/>
    </source>
</evidence>
<dbReference type="OrthoDB" id="1758221at2"/>
<dbReference type="Pfam" id="PF02588">
    <property type="entry name" value="YitT_membrane"/>
    <property type="match status" value="1"/>
</dbReference>
<comment type="subcellular location">
    <subcellularLocation>
        <location evidence="1">Cell membrane</location>
        <topology evidence="1">Multi-pass membrane protein</topology>
    </subcellularLocation>
</comment>
<sequence length="289" mass="32154">MNRFDMWNSLKSWSLLIAGTALYAFGLQYFIIPNLLMEGGVTGVAVLLNYALSLPVSLTSLLINLPLFFLGWRQLGKEAMVYTLAGTVLLSIFLWLAETAVNRGWLTPFRSEHDFILVVLYAGVTLGTGLGLVFRAGGTTGGTDIIARILHRARRWSMGQIILSMDVLILVVSLLFIPKEKVLYTIVSVFIASRIIDYIQEGAYAAKAFTILCRDPEIMAKNITIELDRGVTLMPAVGAFSGEHKHVVYCVVSRFEIGKLKSLVRQHDRRAFIVINDVHDVLGEGFRDE</sequence>
<dbReference type="InterPro" id="IPR015867">
    <property type="entry name" value="N-reg_PII/ATP_PRibTrfase_C"/>
</dbReference>
<protein>
    <submittedName>
        <fullName evidence="8">YitT family protein</fullName>
    </submittedName>
</protein>
<organism evidence="8 9">
    <name type="scientific">Cohnella terricola</name>
    <dbReference type="NCBI Taxonomy" id="1289167"/>
    <lineage>
        <taxon>Bacteria</taxon>
        <taxon>Bacillati</taxon>
        <taxon>Bacillota</taxon>
        <taxon>Bacilli</taxon>
        <taxon>Bacillales</taxon>
        <taxon>Paenibacillaceae</taxon>
        <taxon>Cohnella</taxon>
    </lineage>
</organism>
<keyword evidence="4 6" id="KW-1133">Transmembrane helix</keyword>
<dbReference type="CDD" id="cd16380">
    <property type="entry name" value="YitT_C"/>
    <property type="match status" value="1"/>
</dbReference>
<feature type="transmembrane region" description="Helical" evidence="6">
    <location>
        <begin position="116"/>
        <end position="137"/>
    </location>
</feature>
<keyword evidence="2" id="KW-1003">Cell membrane</keyword>
<feature type="domain" description="DUF2179" evidence="7">
    <location>
        <begin position="229"/>
        <end position="283"/>
    </location>
</feature>
<evidence type="ECO:0000256" key="5">
    <source>
        <dbReference type="ARBA" id="ARBA00023136"/>
    </source>
</evidence>
<evidence type="ECO:0000256" key="1">
    <source>
        <dbReference type="ARBA" id="ARBA00004651"/>
    </source>
</evidence>
<feature type="transmembrane region" description="Helical" evidence="6">
    <location>
        <begin position="52"/>
        <end position="72"/>
    </location>
</feature>
<gene>
    <name evidence="8" type="ORF">FPZ45_03205</name>
</gene>
<accession>A0A559JXI1</accession>
<dbReference type="InterPro" id="IPR051461">
    <property type="entry name" value="UPF0750_membrane"/>
</dbReference>
<comment type="caution">
    <text evidence="8">The sequence shown here is derived from an EMBL/GenBank/DDBJ whole genome shotgun (WGS) entry which is preliminary data.</text>
</comment>
<dbReference type="RefSeq" id="WP_144698258.1">
    <property type="nucleotide sequence ID" value="NZ_VNJJ01000001.1"/>
</dbReference>
<dbReference type="EMBL" id="VNJJ01000001">
    <property type="protein sequence ID" value="TVY04591.1"/>
    <property type="molecule type" value="Genomic_DNA"/>
</dbReference>
<dbReference type="Pfam" id="PF10035">
    <property type="entry name" value="DUF2179"/>
    <property type="match status" value="1"/>
</dbReference>
<feature type="transmembrane region" description="Helical" evidence="6">
    <location>
        <begin position="12"/>
        <end position="32"/>
    </location>
</feature>
<dbReference type="InterPro" id="IPR003740">
    <property type="entry name" value="YitT"/>
</dbReference>
<feature type="transmembrane region" description="Helical" evidence="6">
    <location>
        <begin position="158"/>
        <end position="176"/>
    </location>
</feature>
<proteinExistence type="predicted"/>
<dbReference type="PIRSF" id="PIRSF006483">
    <property type="entry name" value="Membrane_protein_YitT"/>
    <property type="match status" value="1"/>
</dbReference>
<evidence type="ECO:0000313" key="9">
    <source>
        <dbReference type="Proteomes" id="UP000316330"/>
    </source>
</evidence>
<dbReference type="PANTHER" id="PTHR33545">
    <property type="entry name" value="UPF0750 MEMBRANE PROTEIN YITT-RELATED"/>
    <property type="match status" value="1"/>
</dbReference>
<evidence type="ECO:0000259" key="7">
    <source>
        <dbReference type="Pfam" id="PF10035"/>
    </source>
</evidence>
<keyword evidence="9" id="KW-1185">Reference proteome</keyword>
<evidence type="ECO:0000256" key="2">
    <source>
        <dbReference type="ARBA" id="ARBA00022475"/>
    </source>
</evidence>
<feature type="transmembrane region" description="Helical" evidence="6">
    <location>
        <begin position="79"/>
        <end position="96"/>
    </location>
</feature>
<dbReference type="PANTHER" id="PTHR33545:SF10">
    <property type="entry name" value="UPF0750 MEMBRANE PROTEIN YPJC"/>
    <property type="match status" value="1"/>
</dbReference>
<evidence type="ECO:0000256" key="6">
    <source>
        <dbReference type="SAM" id="Phobius"/>
    </source>
</evidence>
<dbReference type="InterPro" id="IPR019264">
    <property type="entry name" value="DUF2179"/>
</dbReference>
<reference evidence="8 9" key="1">
    <citation type="submission" date="2019-07" db="EMBL/GenBank/DDBJ databases">
        <authorList>
            <person name="Kim J."/>
        </authorList>
    </citation>
    <scope>NUCLEOTIDE SEQUENCE [LARGE SCALE GENOMIC DNA]</scope>
    <source>
        <strain evidence="8 9">G13</strain>
    </source>
</reference>
<dbReference type="AlphaFoldDB" id="A0A559JXI1"/>
<keyword evidence="5 6" id="KW-0472">Membrane</keyword>
<name>A0A559JXI1_9BACL</name>